<reference evidence="1 2" key="1">
    <citation type="journal article" date="2014" name="Genome Biol. Evol.">
        <title>The genome of the myxosporean Thelohanellus kitauei shows adaptations to nutrient acquisition within its fish host.</title>
        <authorList>
            <person name="Yang Y."/>
            <person name="Xiong J."/>
            <person name="Zhou Z."/>
            <person name="Huo F."/>
            <person name="Miao W."/>
            <person name="Ran C."/>
            <person name="Liu Y."/>
            <person name="Zhang J."/>
            <person name="Feng J."/>
            <person name="Wang M."/>
            <person name="Wang M."/>
            <person name="Wang L."/>
            <person name="Yao B."/>
        </authorList>
    </citation>
    <scope>NUCLEOTIDE SEQUENCE [LARGE SCALE GENOMIC DNA]</scope>
    <source>
        <strain evidence="1">Wuqing</strain>
    </source>
</reference>
<dbReference type="AlphaFoldDB" id="A0A0C2MD51"/>
<comment type="caution">
    <text evidence="1">The sequence shown here is derived from an EMBL/GenBank/DDBJ whole genome shotgun (WGS) entry which is preliminary data.</text>
</comment>
<accession>A0A0C2MD51</accession>
<evidence type="ECO:0000313" key="1">
    <source>
        <dbReference type="EMBL" id="KII62229.1"/>
    </source>
</evidence>
<keyword evidence="2" id="KW-1185">Reference proteome</keyword>
<dbReference type="Proteomes" id="UP000031668">
    <property type="component" value="Unassembled WGS sequence"/>
</dbReference>
<proteinExistence type="predicted"/>
<gene>
    <name evidence="1" type="ORF">RF11_06865</name>
</gene>
<organism evidence="1 2">
    <name type="scientific">Thelohanellus kitauei</name>
    <name type="common">Myxosporean</name>
    <dbReference type="NCBI Taxonomy" id="669202"/>
    <lineage>
        <taxon>Eukaryota</taxon>
        <taxon>Metazoa</taxon>
        <taxon>Cnidaria</taxon>
        <taxon>Myxozoa</taxon>
        <taxon>Myxosporea</taxon>
        <taxon>Bivalvulida</taxon>
        <taxon>Platysporina</taxon>
        <taxon>Myxobolidae</taxon>
        <taxon>Thelohanellus</taxon>
    </lineage>
</organism>
<name>A0A0C2MD51_THEKT</name>
<evidence type="ECO:0000313" key="2">
    <source>
        <dbReference type="Proteomes" id="UP000031668"/>
    </source>
</evidence>
<protein>
    <submittedName>
        <fullName evidence="1">Uncharacterized protein</fullName>
    </submittedName>
</protein>
<dbReference type="EMBL" id="JWZT01005048">
    <property type="protein sequence ID" value="KII62229.1"/>
    <property type="molecule type" value="Genomic_DNA"/>
</dbReference>
<sequence length="109" mass="12939">MPHSHRNGIISYTQHRLFSVHKSNLSHSNFHMFMQVIAKYQIVRQSYSIGFHHMFLAKYYFNHYHSSSFLQRDPANNLFFHSLHTRMPPSVASTATFRVFMEHARDALL</sequence>